<comment type="caution">
    <text evidence="1">The sequence shown here is derived from an EMBL/GenBank/DDBJ whole genome shotgun (WGS) entry which is preliminary data.</text>
</comment>
<dbReference type="AlphaFoldDB" id="A0A448XSK7"/>
<dbReference type="Proteomes" id="UP000784294">
    <property type="component" value="Unassembled WGS sequence"/>
</dbReference>
<sequence length="175" mass="17799">MGVQTPDPPPVMGVQTPDPPPVMGACIPGLPPVMGVQTPDPPPVMGVQTPGLPPVMGVQAPGPPPVMGACIDLVCLHVLVSDSGCDILAPNSANVPVLAPDPSNFFVLFFNSQEDPVLVSGEASAHFPRVWTKKDGGPFDPGIARRSILKGGVMSGSARDLNSGGAVLLIVALTS</sequence>
<evidence type="ECO:0000313" key="1">
    <source>
        <dbReference type="EMBL" id="VEL43942.1"/>
    </source>
</evidence>
<protein>
    <submittedName>
        <fullName evidence="1">Uncharacterized protein</fullName>
    </submittedName>
</protein>
<accession>A0A448XSK7</accession>
<organism evidence="1 2">
    <name type="scientific">Protopolystoma xenopodis</name>
    <dbReference type="NCBI Taxonomy" id="117903"/>
    <lineage>
        <taxon>Eukaryota</taxon>
        <taxon>Metazoa</taxon>
        <taxon>Spiralia</taxon>
        <taxon>Lophotrochozoa</taxon>
        <taxon>Platyhelminthes</taxon>
        <taxon>Monogenea</taxon>
        <taxon>Polyopisthocotylea</taxon>
        <taxon>Polystomatidea</taxon>
        <taxon>Polystomatidae</taxon>
        <taxon>Protopolystoma</taxon>
    </lineage>
</organism>
<keyword evidence="2" id="KW-1185">Reference proteome</keyword>
<proteinExistence type="predicted"/>
<gene>
    <name evidence="1" type="ORF">PXEA_LOCUS37382</name>
</gene>
<dbReference type="OrthoDB" id="8962558at2759"/>
<name>A0A448XSK7_9PLAT</name>
<dbReference type="EMBL" id="CAAALY010287089">
    <property type="protein sequence ID" value="VEL43942.1"/>
    <property type="molecule type" value="Genomic_DNA"/>
</dbReference>
<reference evidence="1" key="1">
    <citation type="submission" date="2018-11" db="EMBL/GenBank/DDBJ databases">
        <authorList>
            <consortium name="Pathogen Informatics"/>
        </authorList>
    </citation>
    <scope>NUCLEOTIDE SEQUENCE</scope>
</reference>
<evidence type="ECO:0000313" key="2">
    <source>
        <dbReference type="Proteomes" id="UP000784294"/>
    </source>
</evidence>